<feature type="region of interest" description="Disordered" evidence="1">
    <location>
        <begin position="16"/>
        <end position="51"/>
    </location>
</feature>
<dbReference type="Proteomes" id="UP000324748">
    <property type="component" value="Unassembled WGS sequence"/>
</dbReference>
<keyword evidence="3" id="KW-1185">Reference proteome</keyword>
<proteinExistence type="predicted"/>
<gene>
    <name evidence="2" type="ORF">PGT21_030662</name>
</gene>
<reference evidence="2 3" key="1">
    <citation type="submission" date="2019-05" db="EMBL/GenBank/DDBJ databases">
        <title>Emergence of the Ug99 lineage of the wheat stem rust pathogen through somatic hybridization.</title>
        <authorList>
            <person name="Li F."/>
            <person name="Upadhyaya N.M."/>
            <person name="Sperschneider J."/>
            <person name="Matny O."/>
            <person name="Nguyen-Phuc H."/>
            <person name="Mago R."/>
            <person name="Raley C."/>
            <person name="Miller M.E."/>
            <person name="Silverstein K.A.T."/>
            <person name="Henningsen E."/>
            <person name="Hirsch C.D."/>
            <person name="Visser B."/>
            <person name="Pretorius Z.A."/>
            <person name="Steffenson B.J."/>
            <person name="Schwessinger B."/>
            <person name="Dodds P.N."/>
            <person name="Figueroa M."/>
        </authorList>
    </citation>
    <scope>NUCLEOTIDE SEQUENCE [LARGE SCALE GENOMIC DNA]</scope>
    <source>
        <strain evidence="2">21-0</strain>
    </source>
</reference>
<sequence>MEKYVGAAKYKGVARKIRPVNQPMPQDLNPPLERPPLSRGEASSIINTRQKPGARCIDPAALGVKWPGHLRASYSSPTHSIYLNGSGSVSSSSCDKLSPQQLGFL</sequence>
<comment type="caution">
    <text evidence="2">The sequence shown here is derived from an EMBL/GenBank/DDBJ whole genome shotgun (WGS) entry which is preliminary data.</text>
</comment>
<organism evidence="2 3">
    <name type="scientific">Puccinia graminis f. sp. tritici</name>
    <dbReference type="NCBI Taxonomy" id="56615"/>
    <lineage>
        <taxon>Eukaryota</taxon>
        <taxon>Fungi</taxon>
        <taxon>Dikarya</taxon>
        <taxon>Basidiomycota</taxon>
        <taxon>Pucciniomycotina</taxon>
        <taxon>Pucciniomycetes</taxon>
        <taxon>Pucciniales</taxon>
        <taxon>Pucciniaceae</taxon>
        <taxon>Puccinia</taxon>
    </lineage>
</organism>
<feature type="compositionally biased region" description="Polar residues" evidence="1">
    <location>
        <begin position="94"/>
        <end position="105"/>
    </location>
</feature>
<feature type="region of interest" description="Disordered" evidence="1">
    <location>
        <begin position="85"/>
        <end position="105"/>
    </location>
</feature>
<evidence type="ECO:0000256" key="1">
    <source>
        <dbReference type="SAM" id="MobiDB-lite"/>
    </source>
</evidence>
<evidence type="ECO:0000313" key="2">
    <source>
        <dbReference type="EMBL" id="KAA1115062.1"/>
    </source>
</evidence>
<evidence type="ECO:0000313" key="3">
    <source>
        <dbReference type="Proteomes" id="UP000324748"/>
    </source>
</evidence>
<dbReference type="AlphaFoldDB" id="A0A5B0QPB1"/>
<dbReference type="EMBL" id="VSWC01000014">
    <property type="protein sequence ID" value="KAA1115062.1"/>
    <property type="molecule type" value="Genomic_DNA"/>
</dbReference>
<name>A0A5B0QPB1_PUCGR</name>
<protein>
    <submittedName>
        <fullName evidence="2">Uncharacterized protein</fullName>
    </submittedName>
</protein>
<accession>A0A5B0QPB1</accession>